<name>W3X5H5_PESFW</name>
<evidence type="ECO:0000313" key="12">
    <source>
        <dbReference type="Proteomes" id="UP000030651"/>
    </source>
</evidence>
<evidence type="ECO:0000256" key="8">
    <source>
        <dbReference type="PIRSR" id="PIRSR602401-1"/>
    </source>
</evidence>
<keyword evidence="10" id="KW-0812">Transmembrane</keyword>
<dbReference type="GO" id="GO:0004497">
    <property type="term" value="F:monooxygenase activity"/>
    <property type="evidence" value="ECO:0007669"/>
    <property type="project" value="UniProtKB-KW"/>
</dbReference>
<dbReference type="GO" id="GO:0016705">
    <property type="term" value="F:oxidoreductase activity, acting on paired donors, with incorporation or reduction of molecular oxygen"/>
    <property type="evidence" value="ECO:0007669"/>
    <property type="project" value="InterPro"/>
</dbReference>
<evidence type="ECO:0000256" key="5">
    <source>
        <dbReference type="ARBA" id="ARBA00023002"/>
    </source>
</evidence>
<dbReference type="PANTHER" id="PTHR46300:SF7">
    <property type="entry name" value="P450, PUTATIVE (EUROFUNG)-RELATED"/>
    <property type="match status" value="1"/>
</dbReference>
<dbReference type="InterPro" id="IPR002401">
    <property type="entry name" value="Cyt_P450_E_grp-I"/>
</dbReference>
<dbReference type="PANTHER" id="PTHR46300">
    <property type="entry name" value="P450, PUTATIVE (EUROFUNG)-RELATED-RELATED"/>
    <property type="match status" value="1"/>
</dbReference>
<gene>
    <name evidence="11" type="ORF">PFICI_06251</name>
</gene>
<dbReference type="Gene3D" id="1.10.630.10">
    <property type="entry name" value="Cytochrome P450"/>
    <property type="match status" value="1"/>
</dbReference>
<dbReference type="GO" id="GO:0005506">
    <property type="term" value="F:iron ion binding"/>
    <property type="evidence" value="ECO:0007669"/>
    <property type="project" value="InterPro"/>
</dbReference>
<dbReference type="InParanoid" id="W3X5H5"/>
<dbReference type="PRINTS" id="PR00385">
    <property type="entry name" value="P450"/>
</dbReference>
<keyword evidence="10" id="KW-1133">Transmembrane helix</keyword>
<protein>
    <recommendedName>
        <fullName evidence="13">O-methylsterigmatocystin oxidoreductase</fullName>
    </recommendedName>
</protein>
<dbReference type="GO" id="GO:0020037">
    <property type="term" value="F:heme binding"/>
    <property type="evidence" value="ECO:0007669"/>
    <property type="project" value="InterPro"/>
</dbReference>
<organism evidence="11 12">
    <name type="scientific">Pestalotiopsis fici (strain W106-1 / CGMCC3.15140)</name>
    <dbReference type="NCBI Taxonomy" id="1229662"/>
    <lineage>
        <taxon>Eukaryota</taxon>
        <taxon>Fungi</taxon>
        <taxon>Dikarya</taxon>
        <taxon>Ascomycota</taxon>
        <taxon>Pezizomycotina</taxon>
        <taxon>Sordariomycetes</taxon>
        <taxon>Xylariomycetidae</taxon>
        <taxon>Amphisphaeriales</taxon>
        <taxon>Sporocadaceae</taxon>
        <taxon>Pestalotiopsis</taxon>
    </lineage>
</organism>
<evidence type="ECO:0000256" key="3">
    <source>
        <dbReference type="ARBA" id="ARBA00022617"/>
    </source>
</evidence>
<feature type="binding site" description="axial binding residue" evidence="8">
    <location>
        <position position="445"/>
    </location>
    <ligand>
        <name>heme</name>
        <dbReference type="ChEBI" id="CHEBI:30413"/>
    </ligand>
    <ligandPart>
        <name>Fe</name>
        <dbReference type="ChEBI" id="CHEBI:18248"/>
    </ligandPart>
</feature>
<dbReference type="AlphaFoldDB" id="W3X5H5"/>
<keyword evidence="5 9" id="KW-0560">Oxidoreductase</keyword>
<feature type="transmembrane region" description="Helical" evidence="10">
    <location>
        <begin position="12"/>
        <end position="30"/>
    </location>
</feature>
<dbReference type="SUPFAM" id="SSF48264">
    <property type="entry name" value="Cytochrome P450"/>
    <property type="match status" value="1"/>
</dbReference>
<keyword evidence="4 8" id="KW-0479">Metal-binding</keyword>
<dbReference type="KEGG" id="pfy:PFICI_06251"/>
<reference evidence="12" key="1">
    <citation type="journal article" date="2015" name="BMC Genomics">
        <title>Genomic and transcriptomic analysis of the endophytic fungus Pestalotiopsis fici reveals its lifestyle and high potential for synthesis of natural products.</title>
        <authorList>
            <person name="Wang X."/>
            <person name="Zhang X."/>
            <person name="Liu L."/>
            <person name="Xiang M."/>
            <person name="Wang W."/>
            <person name="Sun X."/>
            <person name="Che Y."/>
            <person name="Guo L."/>
            <person name="Liu G."/>
            <person name="Guo L."/>
            <person name="Wang C."/>
            <person name="Yin W.B."/>
            <person name="Stadler M."/>
            <person name="Zhang X."/>
            <person name="Liu X."/>
        </authorList>
    </citation>
    <scope>NUCLEOTIDE SEQUENCE [LARGE SCALE GENOMIC DNA]</scope>
    <source>
        <strain evidence="12">W106-1 / CGMCC3.15140</strain>
    </source>
</reference>
<dbReference type="OMA" id="NSCRSWW"/>
<dbReference type="CDD" id="cd11065">
    <property type="entry name" value="CYP64-like"/>
    <property type="match status" value="1"/>
</dbReference>
<evidence type="ECO:0000256" key="10">
    <source>
        <dbReference type="SAM" id="Phobius"/>
    </source>
</evidence>
<dbReference type="PRINTS" id="PR00463">
    <property type="entry name" value="EP450I"/>
</dbReference>
<keyword evidence="7 9" id="KW-0503">Monooxygenase</keyword>
<keyword evidence="3 8" id="KW-0349">Heme</keyword>
<dbReference type="RefSeq" id="XP_007833023.1">
    <property type="nucleotide sequence ID" value="XM_007834832.1"/>
</dbReference>
<dbReference type="InterPro" id="IPR050364">
    <property type="entry name" value="Cytochrome_P450_fung"/>
</dbReference>
<evidence type="ECO:0000256" key="1">
    <source>
        <dbReference type="ARBA" id="ARBA00001971"/>
    </source>
</evidence>
<evidence type="ECO:0000256" key="2">
    <source>
        <dbReference type="ARBA" id="ARBA00010617"/>
    </source>
</evidence>
<evidence type="ECO:0008006" key="13">
    <source>
        <dbReference type="Google" id="ProtNLM"/>
    </source>
</evidence>
<dbReference type="InterPro" id="IPR001128">
    <property type="entry name" value="Cyt_P450"/>
</dbReference>
<dbReference type="PROSITE" id="PS00086">
    <property type="entry name" value="CYTOCHROME_P450"/>
    <property type="match status" value="1"/>
</dbReference>
<sequence length="535" mass="60219">MDFDITQTSTRVLLWGAVVLGAWTLQKLFFTKQQQQQLPLPPGPKGLPLLGNIRDLPPPGVPEWRHWIQHKDRYGPLSSVTALGTTMILIHDKDIALELMEKRSAKYSGRPFQRFAQETCGFGALPAFQQNGHKFRSQRRLMAAQMGSRSSMTKFQSAIEFQVRHFLLNAMNNPEDLEQHLQRESGSLMLETLYGYTATAKGRDPLVDLINKFMAAFSDAAVPGAWLVDVIPWLRHVPEWLPGAGFQKTAREYRKLWDNVRGVPFSFAEEQIKTGNAKPSFISGLLEQQDLTAEEMEHIRDSATGLYSGGADTTVAQLGFFFLAMTVFPEVQKRAREEIDRVTGGTRLPGFQDRDQLLYVEAVVKEALRWNPIAPMGLPHATDEEDTCRGYRIPKGSLIIPSIAWFTKDPDVYPEPDQFRPERFLGANPEPNPTAFVFGFGRRICPGRHLADANMFLVVAQSLAAFDISKAVDKSGNAIEPRIDFMPGVVGHPEPFQCRITPRSEKHAQWVRNIEIEQPWAEGDVALLQTMHQGL</sequence>
<dbReference type="Pfam" id="PF00067">
    <property type="entry name" value="p450"/>
    <property type="match status" value="1"/>
</dbReference>
<dbReference type="EMBL" id="KI912112">
    <property type="protein sequence ID" value="ETS81249.1"/>
    <property type="molecule type" value="Genomic_DNA"/>
</dbReference>
<dbReference type="eggNOG" id="KOG0156">
    <property type="taxonomic scope" value="Eukaryota"/>
</dbReference>
<evidence type="ECO:0000256" key="4">
    <source>
        <dbReference type="ARBA" id="ARBA00022723"/>
    </source>
</evidence>
<dbReference type="InterPro" id="IPR036396">
    <property type="entry name" value="Cyt_P450_sf"/>
</dbReference>
<dbReference type="InterPro" id="IPR017972">
    <property type="entry name" value="Cyt_P450_CS"/>
</dbReference>
<keyword evidence="10" id="KW-0472">Membrane</keyword>
<evidence type="ECO:0000256" key="9">
    <source>
        <dbReference type="RuleBase" id="RU000461"/>
    </source>
</evidence>
<evidence type="ECO:0000256" key="6">
    <source>
        <dbReference type="ARBA" id="ARBA00023004"/>
    </source>
</evidence>
<dbReference type="HOGENOM" id="CLU_001570_2_3_1"/>
<proteinExistence type="inferred from homology"/>
<keyword evidence="12" id="KW-1185">Reference proteome</keyword>
<keyword evidence="6 8" id="KW-0408">Iron</keyword>
<accession>W3X5H5</accession>
<dbReference type="OrthoDB" id="2789670at2759"/>
<evidence type="ECO:0000313" key="11">
    <source>
        <dbReference type="EMBL" id="ETS81249.1"/>
    </source>
</evidence>
<comment type="similarity">
    <text evidence="2 9">Belongs to the cytochrome P450 family.</text>
</comment>
<comment type="cofactor">
    <cofactor evidence="1 8">
        <name>heme</name>
        <dbReference type="ChEBI" id="CHEBI:30413"/>
    </cofactor>
</comment>
<dbReference type="GeneID" id="19271264"/>
<dbReference type="Proteomes" id="UP000030651">
    <property type="component" value="Unassembled WGS sequence"/>
</dbReference>
<evidence type="ECO:0000256" key="7">
    <source>
        <dbReference type="ARBA" id="ARBA00023033"/>
    </source>
</evidence>